<keyword evidence="2" id="KW-1185">Reference proteome</keyword>
<accession>A0ABN7F4R5</accession>
<organism evidence="1 2">
    <name type="scientific">Achromobacter piechaudii</name>
    <dbReference type="NCBI Taxonomy" id="72556"/>
    <lineage>
        <taxon>Bacteria</taxon>
        <taxon>Pseudomonadati</taxon>
        <taxon>Pseudomonadota</taxon>
        <taxon>Betaproteobacteria</taxon>
        <taxon>Burkholderiales</taxon>
        <taxon>Alcaligenaceae</taxon>
        <taxon>Achromobacter</taxon>
    </lineage>
</organism>
<sequence>MMQNPFRETLEDLLTTWYHWTAAQRPHLGNARCSPMFRDARPAAGNVHDDDDVVASRLRAIKARAMDHLIDKLPRWEHRVAVELHVANRIGPRVWRNARLTPEQLTEFWEEARDRLASGCVDAGLMEDAEINPLAWERLAPREIRQ</sequence>
<proteinExistence type="predicted"/>
<dbReference type="EMBL" id="CADIJS010000004">
    <property type="protein sequence ID" value="CAB3728936.1"/>
    <property type="molecule type" value="Genomic_DNA"/>
</dbReference>
<dbReference type="RefSeq" id="WP_061306695.1">
    <property type="nucleotide sequence ID" value="NZ_CADIJS010000004.1"/>
</dbReference>
<evidence type="ECO:0000313" key="1">
    <source>
        <dbReference type="EMBL" id="CAB3728936.1"/>
    </source>
</evidence>
<reference evidence="1 2" key="1">
    <citation type="submission" date="2020-04" db="EMBL/GenBank/DDBJ databases">
        <authorList>
            <person name="De Canck E."/>
        </authorList>
    </citation>
    <scope>NUCLEOTIDE SEQUENCE [LARGE SCALE GENOMIC DNA]</scope>
    <source>
        <strain evidence="1 2">LMG 1873</strain>
    </source>
</reference>
<evidence type="ECO:0000313" key="2">
    <source>
        <dbReference type="Proteomes" id="UP000494116"/>
    </source>
</evidence>
<gene>
    <name evidence="1" type="ORF">LMG1873_04628</name>
</gene>
<comment type="caution">
    <text evidence="1">The sequence shown here is derived from an EMBL/GenBank/DDBJ whole genome shotgun (WGS) entry which is preliminary data.</text>
</comment>
<protein>
    <submittedName>
        <fullName evidence="1">Uncharacterized protein</fullName>
    </submittedName>
</protein>
<name>A0ABN7F4R5_9BURK</name>
<dbReference type="Proteomes" id="UP000494116">
    <property type="component" value="Unassembled WGS sequence"/>
</dbReference>